<reference evidence="1" key="1">
    <citation type="submission" date="2024-07" db="EMBL/GenBank/DDBJ databases">
        <authorList>
            <person name="Yu S.T."/>
        </authorList>
    </citation>
    <scope>NUCLEOTIDE SEQUENCE</scope>
    <source>
        <strain evidence="1">R02</strain>
    </source>
</reference>
<organism evidence="1">
    <name type="scientific">Streptomyces sp. R02</name>
    <dbReference type="NCBI Taxonomy" id="3238623"/>
    <lineage>
        <taxon>Bacteria</taxon>
        <taxon>Bacillati</taxon>
        <taxon>Actinomycetota</taxon>
        <taxon>Actinomycetes</taxon>
        <taxon>Kitasatosporales</taxon>
        <taxon>Streptomycetaceae</taxon>
        <taxon>Streptomyces</taxon>
    </lineage>
</organism>
<dbReference type="EMBL" id="CP163429">
    <property type="protein sequence ID" value="XDP95575.1"/>
    <property type="molecule type" value="Genomic_DNA"/>
</dbReference>
<dbReference type="AlphaFoldDB" id="A0AB39LN88"/>
<evidence type="ECO:0008006" key="2">
    <source>
        <dbReference type="Google" id="ProtNLM"/>
    </source>
</evidence>
<sequence>MNLVPRVETAELSDADLDHVSGGQSVSAGLDAGAAVVLGHGSVGVGVYAEAGPLSVSAGLGGSVSHAGAVHTTMV</sequence>
<gene>
    <name evidence="1" type="ORF">AB5J57_19570</name>
</gene>
<accession>A0AB39LN88</accession>
<dbReference type="RefSeq" id="WP_369157529.1">
    <property type="nucleotide sequence ID" value="NZ_CP163429.1"/>
</dbReference>
<proteinExistence type="predicted"/>
<name>A0AB39LN88_9ACTN</name>
<evidence type="ECO:0000313" key="1">
    <source>
        <dbReference type="EMBL" id="XDP95575.1"/>
    </source>
</evidence>
<protein>
    <recommendedName>
        <fullName evidence="2">Type A2 lantipeptide</fullName>
    </recommendedName>
</protein>